<dbReference type="EMBL" id="BNAU01000001">
    <property type="protein sequence ID" value="GHE80552.1"/>
    <property type="molecule type" value="Genomic_DNA"/>
</dbReference>
<dbReference type="InterPro" id="IPR015889">
    <property type="entry name" value="Intradiol_dOase_core"/>
</dbReference>
<name>A0ABQ3IEF7_9PSEU</name>
<evidence type="ECO:0000313" key="6">
    <source>
        <dbReference type="Proteomes" id="UP000605897"/>
    </source>
</evidence>
<reference evidence="6" key="1">
    <citation type="journal article" date="2019" name="Int. J. Syst. Evol. Microbiol.">
        <title>The Global Catalogue of Microorganisms (GCM) 10K type strain sequencing project: providing services to taxonomists for standard genome sequencing and annotation.</title>
        <authorList>
            <consortium name="The Broad Institute Genomics Platform"/>
            <consortium name="The Broad Institute Genome Sequencing Center for Infectious Disease"/>
            <person name="Wu L."/>
            <person name="Ma J."/>
        </authorList>
    </citation>
    <scope>NUCLEOTIDE SEQUENCE [LARGE SCALE GENOMIC DNA]</scope>
    <source>
        <strain evidence="6">CGMCC 4.7677</strain>
    </source>
</reference>
<dbReference type="Proteomes" id="UP000605897">
    <property type="component" value="Unassembled WGS sequence"/>
</dbReference>
<feature type="domain" description="Intradiol ring-cleavage dioxygenases" evidence="4">
    <location>
        <begin position="71"/>
        <end position="99"/>
    </location>
</feature>
<evidence type="ECO:0000256" key="2">
    <source>
        <dbReference type="ARBA" id="ARBA00022964"/>
    </source>
</evidence>
<accession>A0ABQ3IEF7</accession>
<dbReference type="InterPro" id="IPR000627">
    <property type="entry name" value="Intradiol_dOase_C"/>
</dbReference>
<sequence>MTETDSRVEMISPLMHPAFGPRIPTKELYELPPDWFHVGSGPVYGRVDVDPDDNNLLNKGDGPPLGVRIKLHGRVIDSDGEPVPGTLIEIWQANAGGLYLDEYCDRPWLPTDPNFFGTGRTLTDENGDYVFHTIKPSGYAGPAGSGMWRAPHVHFSFFGPNLSNRLITACYFENDPLNETDFVYAQQKYEHDRDKMIARVEDVGLDGTYLQLVYRWDVVLRGPGATPMDVE</sequence>
<dbReference type="PANTHER" id="PTHR33711">
    <property type="entry name" value="DIOXYGENASE, PUTATIVE (AFU_ORTHOLOGUE AFUA_2G02910)-RELATED"/>
    <property type="match status" value="1"/>
</dbReference>
<dbReference type="SUPFAM" id="SSF49482">
    <property type="entry name" value="Aromatic compound dioxygenase"/>
    <property type="match status" value="1"/>
</dbReference>
<protein>
    <submittedName>
        <fullName evidence="5">Protocatechuate 3,4-dioxygenase subunit beta</fullName>
    </submittedName>
</protein>
<keyword evidence="3" id="KW-0560">Oxidoreductase</keyword>
<comment type="similarity">
    <text evidence="1">Belongs to the intradiol ring-cleavage dioxygenase family.</text>
</comment>
<evidence type="ECO:0000256" key="3">
    <source>
        <dbReference type="ARBA" id="ARBA00023002"/>
    </source>
</evidence>
<dbReference type="Pfam" id="PF00775">
    <property type="entry name" value="Dioxygenase_C"/>
    <property type="match status" value="1"/>
</dbReference>
<evidence type="ECO:0000313" key="5">
    <source>
        <dbReference type="EMBL" id="GHE80552.1"/>
    </source>
</evidence>
<gene>
    <name evidence="5" type="primary">pcaH</name>
    <name evidence="5" type="ORF">GCM10017786_08390</name>
</gene>
<dbReference type="InterPro" id="IPR050770">
    <property type="entry name" value="Intradiol_RC_Dioxygenase"/>
</dbReference>
<evidence type="ECO:0000256" key="1">
    <source>
        <dbReference type="ARBA" id="ARBA00007825"/>
    </source>
</evidence>
<organism evidence="5 6">
    <name type="scientific">Amycolatopsis deserti</name>
    <dbReference type="NCBI Taxonomy" id="185696"/>
    <lineage>
        <taxon>Bacteria</taxon>
        <taxon>Bacillati</taxon>
        <taxon>Actinomycetota</taxon>
        <taxon>Actinomycetes</taxon>
        <taxon>Pseudonocardiales</taxon>
        <taxon>Pseudonocardiaceae</taxon>
        <taxon>Amycolatopsis</taxon>
    </lineage>
</organism>
<evidence type="ECO:0000259" key="4">
    <source>
        <dbReference type="PROSITE" id="PS00083"/>
    </source>
</evidence>
<dbReference type="PANTHER" id="PTHR33711:SF10">
    <property type="entry name" value="INTRADIOL RING-CLEAVAGE DIOXYGENASES DOMAIN-CONTAINING PROTEIN"/>
    <property type="match status" value="1"/>
</dbReference>
<dbReference type="Gene3D" id="2.60.130.10">
    <property type="entry name" value="Aromatic compound dioxygenase"/>
    <property type="match status" value="1"/>
</dbReference>
<dbReference type="RefSeq" id="WP_191243127.1">
    <property type="nucleotide sequence ID" value="NZ_BNAU01000001.1"/>
</dbReference>
<keyword evidence="6" id="KW-1185">Reference proteome</keyword>
<comment type="caution">
    <text evidence="5">The sequence shown here is derived from an EMBL/GenBank/DDBJ whole genome shotgun (WGS) entry which is preliminary data.</text>
</comment>
<dbReference type="PROSITE" id="PS00083">
    <property type="entry name" value="INTRADIOL_DIOXYGENAS"/>
    <property type="match status" value="1"/>
</dbReference>
<keyword evidence="2" id="KW-0223">Dioxygenase</keyword>
<proteinExistence type="inferred from homology"/>